<evidence type="ECO:0000313" key="3">
    <source>
        <dbReference type="Proteomes" id="UP000234752"/>
    </source>
</evidence>
<dbReference type="OrthoDB" id="9814826at2"/>
<dbReference type="PROSITE" id="PS51384">
    <property type="entry name" value="FAD_FR"/>
    <property type="match status" value="1"/>
</dbReference>
<dbReference type="InterPro" id="IPR017938">
    <property type="entry name" value="Riboflavin_synthase-like_b-brl"/>
</dbReference>
<proteinExistence type="inferred from homology"/>
<organism evidence="2 3">
    <name type="scientific">Niveispirillum cyanobacteriorum</name>
    <dbReference type="NCBI Taxonomy" id="1612173"/>
    <lineage>
        <taxon>Bacteria</taxon>
        <taxon>Pseudomonadati</taxon>
        <taxon>Pseudomonadota</taxon>
        <taxon>Alphaproteobacteria</taxon>
        <taxon>Rhodospirillales</taxon>
        <taxon>Azospirillaceae</taxon>
        <taxon>Niveispirillum</taxon>
    </lineage>
</organism>
<keyword evidence="3" id="KW-1185">Reference proteome</keyword>
<name>A0A2K9NK88_9PROT</name>
<dbReference type="InterPro" id="IPR007037">
    <property type="entry name" value="SIP_rossman_dom"/>
</dbReference>
<dbReference type="EMBL" id="CP025613">
    <property type="protein sequence ID" value="AUN33046.1"/>
    <property type="molecule type" value="Genomic_DNA"/>
</dbReference>
<keyword evidence="2" id="KW-0614">Plasmid</keyword>
<dbReference type="GO" id="GO:0016491">
    <property type="term" value="F:oxidoreductase activity"/>
    <property type="evidence" value="ECO:0007669"/>
    <property type="project" value="InterPro"/>
</dbReference>
<accession>A0A2K9NK88</accession>
<dbReference type="Gene3D" id="3.40.50.80">
    <property type="entry name" value="Nucleotide-binding domain of ferredoxin-NADP reductase (FNR) module"/>
    <property type="match status" value="1"/>
</dbReference>
<dbReference type="RefSeq" id="WP_102114570.1">
    <property type="nucleotide sequence ID" value="NZ_BMGN01000001.1"/>
</dbReference>
<geneLocation type="plasmid" evidence="2 3">
    <name>unnamed1</name>
</geneLocation>
<dbReference type="InterPro" id="IPR017927">
    <property type="entry name" value="FAD-bd_FR_type"/>
</dbReference>
<dbReference type="InterPro" id="IPR039374">
    <property type="entry name" value="SIP_fam"/>
</dbReference>
<dbReference type="Proteomes" id="UP000234752">
    <property type="component" value="Plasmid unnamed1"/>
</dbReference>
<dbReference type="CDD" id="cd06193">
    <property type="entry name" value="siderophore_interacting"/>
    <property type="match status" value="1"/>
</dbReference>
<comment type="similarity">
    <text evidence="1">Belongs to the SIP oxidoreductase family.</text>
</comment>
<evidence type="ECO:0000313" key="2">
    <source>
        <dbReference type="EMBL" id="AUN33046.1"/>
    </source>
</evidence>
<dbReference type="AlphaFoldDB" id="A0A2K9NK88"/>
<dbReference type="SUPFAM" id="SSF63380">
    <property type="entry name" value="Riboflavin synthase domain-like"/>
    <property type="match status" value="1"/>
</dbReference>
<dbReference type="InterPro" id="IPR039261">
    <property type="entry name" value="FNR_nucleotide-bd"/>
</dbReference>
<dbReference type="InterPro" id="IPR013113">
    <property type="entry name" value="SIP_FAD-bd"/>
</dbReference>
<dbReference type="Pfam" id="PF04954">
    <property type="entry name" value="SIP"/>
    <property type="match status" value="1"/>
</dbReference>
<protein>
    <submittedName>
        <fullName evidence="2">NADPH-dependent ferric siderophore reductase</fullName>
    </submittedName>
</protein>
<dbReference type="KEGG" id="ncb:C0V82_21805"/>
<evidence type="ECO:0000256" key="1">
    <source>
        <dbReference type="ARBA" id="ARBA00035644"/>
    </source>
</evidence>
<sequence>MAPDIDSPTRSVQRHRFETRRRDLTVTGREQLTPHMVRLTVAGDLSGFQSLGFDDHVKLFFPDPVTGSYEVAEGAKPLARDYTPRRFDVAKGTLVLDFALHGVAEGLAGPATLWAHRAQVGDRLVIGGPRGSSVWPVDFDLHLLIGDDTALPAIGRRLEELPDGVRALVLVEVDSPEDRLPLTSRAEITIHWLFRHLAHGGRDLLSAVAGLRLPHQDVFAWVAGEARQTRLIRDALLNRHGLDPQWVKASGYWQQGEAGAHTRIE</sequence>
<dbReference type="PANTHER" id="PTHR30157:SF0">
    <property type="entry name" value="NADPH-DEPENDENT FERRIC-CHELATE REDUCTASE"/>
    <property type="match status" value="1"/>
</dbReference>
<reference evidence="2 3" key="1">
    <citation type="submission" date="2017-12" db="EMBL/GenBank/DDBJ databases">
        <title>Genomes of bacteria within cyanobacterial aggregates.</title>
        <authorList>
            <person name="Cai H."/>
        </authorList>
    </citation>
    <scope>NUCLEOTIDE SEQUENCE [LARGE SCALE GENOMIC DNA]</scope>
    <source>
        <strain evidence="2 3">TH16</strain>
        <plasmid evidence="2 3">unnamed1</plasmid>
    </source>
</reference>
<dbReference type="PANTHER" id="PTHR30157">
    <property type="entry name" value="FERRIC REDUCTASE, NADPH-DEPENDENT"/>
    <property type="match status" value="1"/>
</dbReference>
<gene>
    <name evidence="2" type="ORF">C0V82_21805</name>
</gene>
<dbReference type="Pfam" id="PF08021">
    <property type="entry name" value="FAD_binding_9"/>
    <property type="match status" value="1"/>
</dbReference>
<dbReference type="Gene3D" id="2.40.30.10">
    <property type="entry name" value="Translation factors"/>
    <property type="match status" value="1"/>
</dbReference>